<dbReference type="Pfam" id="PF04357">
    <property type="entry name" value="TamB"/>
    <property type="match status" value="1"/>
</dbReference>
<feature type="domain" description="Translocation and assembly module TamB C-terminal" evidence="5">
    <location>
        <begin position="1047"/>
        <end position="1328"/>
    </location>
</feature>
<dbReference type="KEGG" id="taqu:KDW03_10380"/>
<keyword evidence="7" id="KW-1185">Reference proteome</keyword>
<evidence type="ECO:0000256" key="2">
    <source>
        <dbReference type="ARBA" id="ARBA00022692"/>
    </source>
</evidence>
<reference evidence="6" key="1">
    <citation type="submission" date="2021-04" db="EMBL/GenBank/DDBJ databases">
        <authorList>
            <person name="Postec A."/>
        </authorList>
    </citation>
    <scope>NUCLEOTIDE SEQUENCE</scope>
    <source>
        <strain evidence="6">F1F22</strain>
    </source>
</reference>
<accession>A0AAX3BC62</accession>
<keyword evidence="3" id="KW-1133">Transmembrane helix</keyword>
<proteinExistence type="predicted"/>
<organism evidence="6 7">
    <name type="scientific">Thermospira aquatica</name>
    <dbReference type="NCBI Taxonomy" id="2828656"/>
    <lineage>
        <taxon>Bacteria</taxon>
        <taxon>Pseudomonadati</taxon>
        <taxon>Spirochaetota</taxon>
        <taxon>Spirochaetia</taxon>
        <taxon>Brevinematales</taxon>
        <taxon>Thermospiraceae</taxon>
        <taxon>Thermospira</taxon>
    </lineage>
</organism>
<protein>
    <submittedName>
        <fullName evidence="6">Translocation/assembly module TamB domain-containing protein</fullName>
    </submittedName>
</protein>
<reference evidence="6" key="2">
    <citation type="submission" date="2022-06" db="EMBL/GenBank/DDBJ databases">
        <title>Thermospira aquatica gen. nov., sp. nov.</title>
        <authorList>
            <person name="Ben Ali Gam Z."/>
            <person name="Labat M."/>
        </authorList>
    </citation>
    <scope>NUCLEOTIDE SEQUENCE</scope>
    <source>
        <strain evidence="6">F1F22</strain>
    </source>
</reference>
<evidence type="ECO:0000313" key="7">
    <source>
        <dbReference type="Proteomes" id="UP001056539"/>
    </source>
</evidence>
<evidence type="ECO:0000256" key="3">
    <source>
        <dbReference type="ARBA" id="ARBA00022989"/>
    </source>
</evidence>
<dbReference type="GO" id="GO:0009306">
    <property type="term" value="P:protein secretion"/>
    <property type="evidence" value="ECO:0007669"/>
    <property type="project" value="InterPro"/>
</dbReference>
<keyword evidence="4" id="KW-0472">Membrane</keyword>
<dbReference type="RefSeq" id="WP_271435008.1">
    <property type="nucleotide sequence ID" value="NZ_CP073355.1"/>
</dbReference>
<comment type="subcellular location">
    <subcellularLocation>
        <location evidence="1">Membrane</location>
        <topology evidence="1">Single-pass membrane protein</topology>
    </subcellularLocation>
</comment>
<evidence type="ECO:0000256" key="4">
    <source>
        <dbReference type="ARBA" id="ARBA00023136"/>
    </source>
</evidence>
<gene>
    <name evidence="6" type="ORF">KDW03_10380</name>
</gene>
<name>A0AAX3BC62_9SPIR</name>
<dbReference type="InterPro" id="IPR007452">
    <property type="entry name" value="TamB_C"/>
</dbReference>
<evidence type="ECO:0000256" key="1">
    <source>
        <dbReference type="ARBA" id="ARBA00004167"/>
    </source>
</evidence>
<dbReference type="GO" id="GO:0005886">
    <property type="term" value="C:plasma membrane"/>
    <property type="evidence" value="ECO:0007669"/>
    <property type="project" value="InterPro"/>
</dbReference>
<evidence type="ECO:0000313" key="6">
    <source>
        <dbReference type="EMBL" id="URA09876.1"/>
    </source>
</evidence>
<dbReference type="Proteomes" id="UP001056539">
    <property type="component" value="Chromosome"/>
</dbReference>
<keyword evidence="2" id="KW-0812">Transmembrane</keyword>
<dbReference type="EMBL" id="CP073355">
    <property type="protein sequence ID" value="URA09876.1"/>
    <property type="molecule type" value="Genomic_DNA"/>
</dbReference>
<sequence length="1328" mass="150593">MFSLKRIVLALLTGLLLYVLGMVAVDVLLARQKSAIEAFLAQQFPDISITIERLYNMPFVFFGAKNVVLRTGETGSLVVRRVRIFYLPNIFWDPVRSVYRIEIDSGEGDLVINELFRYFTASSSFSLKGFYPTIVVTKSDFRISFWQTLFARFQVDRALFRMKPIGWEGFYTGDISIFDVYGMEYLRGSGNLRLLSYGPHWWNTLVESGLSLSVGGFSVALLTNLRLDLSLYRQHDLVVTNATEEFHVDFQNETFSYRQKGKLEYSRLGEKGIFEHYFSPGEYLAYMTWEKQKSLLEISLKGSNSQMFSFNSGPERGEFTLNTKKGGQARARWQNLSSGMVLDGQCDSLMVIPNFLFLSGKVSLVSKGQEGSLVIHDFAVNGGKTGSSRIQYHFETNELVFVSDNNHNLRFSGRIGKDVSVDFEGRDIEGKALSKTVFFSGFDLERMKLSTKGSFFMTPRGEISIFGKMQGKLFLQGRSFLAGTDYTIFVPTPTNTHVFLSNLFLSREGIQKGVITVDVNYPERRWMYITMTGNARFPLLGQTPFELKYTWDGLEENGKGNLLVKTNIQVRFEHTLEDGRLDWEISSMPFYLSKSLSSFVQSRGFYQWKKGFISGLEMRTTLFMNKTPYELRLKLVSSNNALQIENFWLNLQGDVLIGKGMMAQTRTGLDAQVFFIRGGGVRLRMEEQTWQMIGDFRKVGIRFPDGSKYILDVVGKLQGQGMDFDAEGQVIMAGENVEIALKDVKKIGSRLDIYNITGKWQGWEMSGDGFWDIKRQQGGWNFFLSAQDKKLFQMQFIGAYEQKEAQYFFSYRVPNWIFFGKPQPSFSGEVLFKQDEVVFTKKQLYGFNGMYKVRDRALNVEYLFPFVSGNLSGSMGQTLNLTSRNRASFDFLDKWWNIRVSGAMFAQISLTGSQAEPSLGGSLQLQGVSLTIPGVVTKITNQYLTLSFSGDEIVLPRQKLATSTGVFWIQGAMKPFQNGLFSFRLGAQRSSDVFRFQTPVFTGVIQPEILTIGGSLDDITVGGNLRLRQSRIWVSLQDFWSRGNEFFLPVQLALSVFLDQRLAFQSEVVDMVFEPGSVLKISGALPQPSLKGKLSVASGRLRYLTQNFQIVEGIVSFENDFLPEVEFQSKYRYRSLQDNIEIYLTFLGKLPKINLVNFYSVPERRKEEIISYLGLPQMVTNTNVSSQTVASLFSTGAGLAEEVLILSPFSARLRQQLGLDMFVIRSTLAQNYARYLTGGISNLTLPALLEGTSLSVGRYILPNIFVEADIALQGVFGSNQVTLRPVYSFGVSYSLQGVEVGWSYEPLLNTTETLEYEQKIEINYKRRF</sequence>
<evidence type="ECO:0000259" key="5">
    <source>
        <dbReference type="Pfam" id="PF04357"/>
    </source>
</evidence>